<sequence length="75" mass="8744">MRDPARFNVPFKEYYAGKLFDNIKLLLVNIQLLIGHFYVCDIRKDRNYLFGLLFTGNVIHAETNPSRAAVIHFQS</sequence>
<dbReference type="EMBL" id="VSSQ01090299">
    <property type="protein sequence ID" value="MPN36260.1"/>
    <property type="molecule type" value="Genomic_DNA"/>
</dbReference>
<reference evidence="1" key="1">
    <citation type="submission" date="2019-08" db="EMBL/GenBank/DDBJ databases">
        <authorList>
            <person name="Kucharzyk K."/>
            <person name="Murdoch R.W."/>
            <person name="Higgins S."/>
            <person name="Loffler F."/>
        </authorList>
    </citation>
    <scope>NUCLEOTIDE SEQUENCE</scope>
</reference>
<protein>
    <submittedName>
        <fullName evidence="1">Uncharacterized protein</fullName>
    </submittedName>
</protein>
<gene>
    <name evidence="1" type="ORF">SDC9_183769</name>
</gene>
<evidence type="ECO:0000313" key="1">
    <source>
        <dbReference type="EMBL" id="MPN36260.1"/>
    </source>
</evidence>
<organism evidence="1">
    <name type="scientific">bioreactor metagenome</name>
    <dbReference type="NCBI Taxonomy" id="1076179"/>
    <lineage>
        <taxon>unclassified sequences</taxon>
        <taxon>metagenomes</taxon>
        <taxon>ecological metagenomes</taxon>
    </lineage>
</organism>
<comment type="caution">
    <text evidence="1">The sequence shown here is derived from an EMBL/GenBank/DDBJ whole genome shotgun (WGS) entry which is preliminary data.</text>
</comment>
<dbReference type="AlphaFoldDB" id="A0A645HC18"/>
<name>A0A645HC18_9ZZZZ</name>
<accession>A0A645HC18</accession>
<proteinExistence type="predicted"/>